<dbReference type="EMBL" id="VOHS01000025">
    <property type="protein sequence ID" value="TWV98662.1"/>
    <property type="molecule type" value="Genomic_DNA"/>
</dbReference>
<feature type="compositionally biased region" description="Basic and acidic residues" evidence="1">
    <location>
        <begin position="55"/>
        <end position="72"/>
    </location>
</feature>
<sequence>MIKATDNKSKTAKTRQQPEGGSFFNKDKGAGSAFLGETAASEEPFFVQRKLTIGKPDDHYEKQADQIADKVVQRMSQPAPVQTKAATPSPVSTVPAGSVPASAAQPAGVQMKEQEKKEEDIQTDEKKLQRKPIFDSMGDPPDDIQKKRQRRHPRQMRRQMQRGIVAIILNSVCRVLKVLVRHWLQKRVLQWNQRLVQTSVVYVYIREGRQQS</sequence>
<organism evidence="2 3">
    <name type="scientific">Chitinophaga pinensis</name>
    <dbReference type="NCBI Taxonomy" id="79329"/>
    <lineage>
        <taxon>Bacteria</taxon>
        <taxon>Pseudomonadati</taxon>
        <taxon>Bacteroidota</taxon>
        <taxon>Chitinophagia</taxon>
        <taxon>Chitinophagales</taxon>
        <taxon>Chitinophagaceae</taxon>
        <taxon>Chitinophaga</taxon>
    </lineage>
</organism>
<accession>A0A5C6LND7</accession>
<feature type="region of interest" description="Disordered" evidence="1">
    <location>
        <begin position="1"/>
        <end position="157"/>
    </location>
</feature>
<keyword evidence="3" id="KW-1185">Reference proteome</keyword>
<name>A0A5C6LND7_9BACT</name>
<feature type="compositionally biased region" description="Polar residues" evidence="1">
    <location>
        <begin position="74"/>
        <end position="92"/>
    </location>
</feature>
<reference evidence="2 3" key="1">
    <citation type="submission" date="2019-08" db="EMBL/GenBank/DDBJ databases">
        <title>Whole genome sequencing of chitin degrading bacteria Chitinophaga pinensis YS16.</title>
        <authorList>
            <person name="Singh R.P."/>
            <person name="Manchanda G."/>
            <person name="Maurya I.K."/>
            <person name="Joshi N.K."/>
            <person name="Srivastava A.K."/>
        </authorList>
    </citation>
    <scope>NUCLEOTIDE SEQUENCE [LARGE SCALE GENOMIC DNA]</scope>
    <source>
        <strain evidence="2 3">YS-16</strain>
    </source>
</reference>
<feature type="compositionally biased region" description="Basic residues" evidence="1">
    <location>
        <begin position="147"/>
        <end position="157"/>
    </location>
</feature>
<protein>
    <submittedName>
        <fullName evidence="2">Uncharacterized protein</fullName>
    </submittedName>
</protein>
<dbReference type="RefSeq" id="WP_146306831.1">
    <property type="nucleotide sequence ID" value="NZ_VOHS01000025.1"/>
</dbReference>
<evidence type="ECO:0000313" key="3">
    <source>
        <dbReference type="Proteomes" id="UP000318815"/>
    </source>
</evidence>
<dbReference type="AlphaFoldDB" id="A0A5C6LND7"/>
<comment type="caution">
    <text evidence="2">The sequence shown here is derived from an EMBL/GenBank/DDBJ whole genome shotgun (WGS) entry which is preliminary data.</text>
</comment>
<evidence type="ECO:0000313" key="2">
    <source>
        <dbReference type="EMBL" id="TWV98662.1"/>
    </source>
</evidence>
<proteinExistence type="predicted"/>
<feature type="compositionally biased region" description="Basic and acidic residues" evidence="1">
    <location>
        <begin position="112"/>
        <end position="127"/>
    </location>
</feature>
<dbReference type="OrthoDB" id="4317910at2"/>
<evidence type="ECO:0000256" key="1">
    <source>
        <dbReference type="SAM" id="MobiDB-lite"/>
    </source>
</evidence>
<gene>
    <name evidence="2" type="ORF">FEF09_20490</name>
</gene>
<dbReference type="Proteomes" id="UP000318815">
    <property type="component" value="Unassembled WGS sequence"/>
</dbReference>